<evidence type="ECO:0008006" key="5">
    <source>
        <dbReference type="Google" id="ProtNLM"/>
    </source>
</evidence>
<dbReference type="Pfam" id="PF13578">
    <property type="entry name" value="Methyltransf_24"/>
    <property type="match status" value="1"/>
</dbReference>
<dbReference type="GO" id="GO:0032259">
    <property type="term" value="P:methylation"/>
    <property type="evidence" value="ECO:0007669"/>
    <property type="project" value="UniProtKB-KW"/>
</dbReference>
<dbReference type="Proteomes" id="UP000501926">
    <property type="component" value="Chromosome"/>
</dbReference>
<dbReference type="GO" id="GO:0005886">
    <property type="term" value="C:plasma membrane"/>
    <property type="evidence" value="ECO:0007669"/>
    <property type="project" value="TreeGrafter"/>
</dbReference>
<gene>
    <name evidence="3" type="ORF">KsCSTR_34060</name>
</gene>
<dbReference type="InterPro" id="IPR029063">
    <property type="entry name" value="SAM-dependent_MTases_sf"/>
</dbReference>
<dbReference type="SUPFAM" id="SSF53335">
    <property type="entry name" value="S-adenosyl-L-methionine-dependent methyltransferases"/>
    <property type="match status" value="1"/>
</dbReference>
<dbReference type="PANTHER" id="PTHR40048">
    <property type="entry name" value="RHAMNOSYL O-METHYLTRANSFERASE"/>
    <property type="match status" value="1"/>
</dbReference>
<evidence type="ECO:0000256" key="1">
    <source>
        <dbReference type="ARBA" id="ARBA00022603"/>
    </source>
</evidence>
<dbReference type="PANTHER" id="PTHR40048:SF1">
    <property type="entry name" value="RHAMNOSYL O-METHYLTRANSFERASE"/>
    <property type="match status" value="1"/>
</dbReference>
<keyword evidence="2" id="KW-0808">Transferase</keyword>
<dbReference type="GO" id="GO:0071770">
    <property type="term" value="P:DIM/DIP cell wall layer assembly"/>
    <property type="evidence" value="ECO:0007669"/>
    <property type="project" value="TreeGrafter"/>
</dbReference>
<organism evidence="3 4">
    <name type="scientific">Kuenenia stuttgartiensis</name>
    <dbReference type="NCBI Taxonomy" id="174633"/>
    <lineage>
        <taxon>Bacteria</taxon>
        <taxon>Pseudomonadati</taxon>
        <taxon>Planctomycetota</taxon>
        <taxon>Candidatus Brocadiia</taxon>
        <taxon>Candidatus Brocadiales</taxon>
        <taxon>Candidatus Brocadiaceae</taxon>
        <taxon>Candidatus Kuenenia</taxon>
    </lineage>
</organism>
<dbReference type="RefSeq" id="WP_164995190.1">
    <property type="nucleotide sequence ID" value="NZ_CP049055.1"/>
</dbReference>
<accession>A0A6G7GTF0</accession>
<dbReference type="Gene3D" id="3.40.50.150">
    <property type="entry name" value="Vaccinia Virus protein VP39"/>
    <property type="match status" value="1"/>
</dbReference>
<protein>
    <recommendedName>
        <fullName evidence="5">Class I SAM-dependent methyltransferase</fullName>
    </recommendedName>
</protein>
<reference evidence="3 4" key="1">
    <citation type="submission" date="2020-02" db="EMBL/GenBank/DDBJ databases">
        <title>Newly sequenced genome of strain CSTR1 showed variability in Candidatus Kuenenia stuttgartiensis genomes.</title>
        <authorList>
            <person name="Ding C."/>
            <person name="Adrian L."/>
        </authorList>
    </citation>
    <scope>NUCLEOTIDE SEQUENCE [LARGE SCALE GENOMIC DNA]</scope>
    <source>
        <strain evidence="3 4">CSTR1</strain>
    </source>
</reference>
<evidence type="ECO:0000256" key="2">
    <source>
        <dbReference type="ARBA" id="ARBA00022679"/>
    </source>
</evidence>
<proteinExistence type="predicted"/>
<evidence type="ECO:0000313" key="3">
    <source>
        <dbReference type="EMBL" id="QII12785.1"/>
    </source>
</evidence>
<dbReference type="AlphaFoldDB" id="A0A6G7GTF0"/>
<dbReference type="EMBL" id="CP049055">
    <property type="protein sequence ID" value="QII12785.1"/>
    <property type="molecule type" value="Genomic_DNA"/>
</dbReference>
<dbReference type="GO" id="GO:0008168">
    <property type="term" value="F:methyltransferase activity"/>
    <property type="evidence" value="ECO:0007669"/>
    <property type="project" value="UniProtKB-KW"/>
</dbReference>
<name>A0A6G7GTF0_KUEST</name>
<evidence type="ECO:0000313" key="4">
    <source>
        <dbReference type="Proteomes" id="UP000501926"/>
    </source>
</evidence>
<sequence length="241" mass="27438">MGFKSLLGIKKHQWKKTVNKYIVKTKTAFPQYPWDDFYRITEYFQGRGLSSLPERAFLFRLCHDLQANAKIVEIGSWIGESSCLLASGLKGEDAKLYAIDNFKGQASDPAARIRYQERMSRLKINNTKEIFDKNIAHFKLSSKVESIAADSLEAAKSFREPLHSIDLLFIDGDHSEDATRKDITTWMPFLKHGGTVVFHDFSSNHGVPQAIWWAIQQSYFSGLVGIYGTMIAFRSSESLEK</sequence>
<keyword evidence="1" id="KW-0489">Methyltransferase</keyword>